<name>A0A139A7I1_GONPJ</name>
<dbReference type="GO" id="GO:0008270">
    <property type="term" value="F:zinc ion binding"/>
    <property type="evidence" value="ECO:0007669"/>
    <property type="project" value="UniProtKB-KW"/>
</dbReference>
<accession>A0A139A7I1</accession>
<feature type="compositionally biased region" description="Polar residues" evidence="5">
    <location>
        <begin position="46"/>
        <end position="66"/>
    </location>
</feature>
<feature type="compositionally biased region" description="Polar residues" evidence="5">
    <location>
        <begin position="162"/>
        <end position="180"/>
    </location>
</feature>
<proteinExistence type="predicted"/>
<keyword evidence="1" id="KW-0479">Metal-binding</keyword>
<dbReference type="OrthoDB" id="3437960at2759"/>
<evidence type="ECO:0000256" key="2">
    <source>
        <dbReference type="ARBA" id="ARBA00022771"/>
    </source>
</evidence>
<dbReference type="Gene3D" id="3.30.160.60">
    <property type="entry name" value="Classic Zinc Finger"/>
    <property type="match status" value="2"/>
</dbReference>
<dbReference type="GO" id="GO:0000981">
    <property type="term" value="F:DNA-binding transcription factor activity, RNA polymerase II-specific"/>
    <property type="evidence" value="ECO:0007669"/>
    <property type="project" value="TreeGrafter"/>
</dbReference>
<dbReference type="SUPFAM" id="SSF57667">
    <property type="entry name" value="beta-beta-alpha zinc fingers"/>
    <property type="match status" value="1"/>
</dbReference>
<reference evidence="7 8" key="1">
    <citation type="journal article" date="2015" name="Genome Biol. Evol.">
        <title>Phylogenomic analyses indicate that early fungi evolved digesting cell walls of algal ancestors of land plants.</title>
        <authorList>
            <person name="Chang Y."/>
            <person name="Wang S."/>
            <person name="Sekimoto S."/>
            <person name="Aerts A.L."/>
            <person name="Choi C."/>
            <person name="Clum A."/>
            <person name="LaButti K.M."/>
            <person name="Lindquist E.A."/>
            <person name="Yee Ngan C."/>
            <person name="Ohm R.A."/>
            <person name="Salamov A.A."/>
            <person name="Grigoriev I.V."/>
            <person name="Spatafora J.W."/>
            <person name="Berbee M.L."/>
        </authorList>
    </citation>
    <scope>NUCLEOTIDE SEQUENCE [LARGE SCALE GENOMIC DNA]</scope>
    <source>
        <strain evidence="7 8">JEL478</strain>
    </source>
</reference>
<dbReference type="GO" id="GO:0000978">
    <property type="term" value="F:RNA polymerase II cis-regulatory region sequence-specific DNA binding"/>
    <property type="evidence" value="ECO:0007669"/>
    <property type="project" value="TreeGrafter"/>
</dbReference>
<evidence type="ECO:0000259" key="6">
    <source>
        <dbReference type="PROSITE" id="PS50157"/>
    </source>
</evidence>
<evidence type="ECO:0000256" key="3">
    <source>
        <dbReference type="ARBA" id="ARBA00022833"/>
    </source>
</evidence>
<dbReference type="InterPro" id="IPR013087">
    <property type="entry name" value="Znf_C2H2_type"/>
</dbReference>
<dbReference type="AlphaFoldDB" id="A0A139A7I1"/>
<organism evidence="7 8">
    <name type="scientific">Gonapodya prolifera (strain JEL478)</name>
    <name type="common">Monoblepharis prolifera</name>
    <dbReference type="NCBI Taxonomy" id="1344416"/>
    <lineage>
        <taxon>Eukaryota</taxon>
        <taxon>Fungi</taxon>
        <taxon>Fungi incertae sedis</taxon>
        <taxon>Chytridiomycota</taxon>
        <taxon>Chytridiomycota incertae sedis</taxon>
        <taxon>Monoblepharidomycetes</taxon>
        <taxon>Monoblepharidales</taxon>
        <taxon>Gonapodyaceae</taxon>
        <taxon>Gonapodya</taxon>
    </lineage>
</organism>
<evidence type="ECO:0000313" key="7">
    <source>
        <dbReference type="EMBL" id="KXS12752.1"/>
    </source>
</evidence>
<dbReference type="PROSITE" id="PS00028">
    <property type="entry name" value="ZINC_FINGER_C2H2_1"/>
    <property type="match status" value="1"/>
</dbReference>
<keyword evidence="3" id="KW-0862">Zinc</keyword>
<sequence length="475" mass="52026">MIQGENPNHGSTVTMELHQPAVHEPSMPLDPSLGLDVGYSDRATEGENTSPSDEWSDQSQLPSISNLGLIPGPPFELPGPVYCAIESMWGASDLGDTGGTRAPYRHDSGIAYERNPTELPPHVAPLVGGPSPWSDLPGPGKGFDAWGQYEHDDRFGSKLGLSSQLPTDPVGSSETSSLPAQNVGMPRQNSADYHALRAPHQISGELNGQTDHGRAYGRISSAAFVASAVHATLSNGAGEDLYFQCHDQTPGGQSEYARDRRVPGAFDASTYIHGGQPYSSLPVPHMVPRTDIQRPTFETPSLLPYAHGGNWTAPSFPPLASAPTYDEAAQASHYNLPAPPAKHWTYPNEARYTYITADSPQSPYHFTNHNYGTQIEYSTPDGTTVTRSDLRGYANRNSRGSTLNRDRVDWRHVCDVSWCGRRFPTPAHLTRHLRMHTGDKPYVCSFCGLRFTREKDNMKVHELLHNGKPVRWSPI</sequence>
<dbReference type="Pfam" id="PF00096">
    <property type="entry name" value="zf-C2H2"/>
    <property type="match status" value="1"/>
</dbReference>
<evidence type="ECO:0000256" key="4">
    <source>
        <dbReference type="PROSITE-ProRule" id="PRU00042"/>
    </source>
</evidence>
<gene>
    <name evidence="7" type="ORF">M427DRAFT_59274</name>
</gene>
<dbReference type="InterPro" id="IPR036236">
    <property type="entry name" value="Znf_C2H2_sf"/>
</dbReference>
<feature type="region of interest" description="Disordered" evidence="5">
    <location>
        <begin position="1"/>
        <end position="67"/>
    </location>
</feature>
<dbReference type="PROSITE" id="PS50157">
    <property type="entry name" value="ZINC_FINGER_C2H2_2"/>
    <property type="match status" value="1"/>
</dbReference>
<dbReference type="PANTHER" id="PTHR23235:SF120">
    <property type="entry name" value="KRUPPEL-LIKE FACTOR 15"/>
    <property type="match status" value="1"/>
</dbReference>
<protein>
    <recommendedName>
        <fullName evidence="6">C2H2-type domain-containing protein</fullName>
    </recommendedName>
</protein>
<keyword evidence="8" id="KW-1185">Reference proteome</keyword>
<dbReference type="FunFam" id="3.30.160.60:FF:002343">
    <property type="entry name" value="Zinc finger protein 33A"/>
    <property type="match status" value="1"/>
</dbReference>
<keyword evidence="2 4" id="KW-0863">Zinc-finger</keyword>
<feature type="domain" description="C2H2-type" evidence="6">
    <location>
        <begin position="412"/>
        <end position="441"/>
    </location>
</feature>
<dbReference type="EMBL" id="KQ965785">
    <property type="protein sequence ID" value="KXS12752.1"/>
    <property type="molecule type" value="Genomic_DNA"/>
</dbReference>
<feature type="region of interest" description="Disordered" evidence="5">
    <location>
        <begin position="162"/>
        <end position="184"/>
    </location>
</feature>
<dbReference type="STRING" id="1344416.A0A139A7I1"/>
<dbReference type="SMART" id="SM00355">
    <property type="entry name" value="ZnF_C2H2"/>
    <property type="match status" value="2"/>
</dbReference>
<dbReference type="Proteomes" id="UP000070544">
    <property type="component" value="Unassembled WGS sequence"/>
</dbReference>
<dbReference type="PANTHER" id="PTHR23235">
    <property type="entry name" value="KRUEPPEL-LIKE TRANSCRIPTION FACTOR"/>
    <property type="match status" value="1"/>
</dbReference>
<evidence type="ECO:0000256" key="1">
    <source>
        <dbReference type="ARBA" id="ARBA00022723"/>
    </source>
</evidence>
<feature type="compositionally biased region" description="Polar residues" evidence="5">
    <location>
        <begin position="1"/>
        <end position="14"/>
    </location>
</feature>
<evidence type="ECO:0000256" key="5">
    <source>
        <dbReference type="SAM" id="MobiDB-lite"/>
    </source>
</evidence>
<evidence type="ECO:0000313" key="8">
    <source>
        <dbReference type="Proteomes" id="UP000070544"/>
    </source>
</evidence>